<evidence type="ECO:0000313" key="2">
    <source>
        <dbReference type="EMBL" id="KKR30244.1"/>
    </source>
</evidence>
<sequence length="152" mass="16430">MLETPHVVVGAAIATKIPNPLIALPLALASHFVLDMVPHWNPHLNLEKNKTGKIGAGTNFFIAADVALSLMLGFAIAVKALPNTSHALIILLSAFVAVLPDLVEAPYYYLNSKSRSIQKWVEFQKTIQSDTSILLGLITQFATVIAAFVWIG</sequence>
<keyword evidence="1" id="KW-0812">Transmembrane</keyword>
<dbReference type="AlphaFoldDB" id="A0A0G0PQ14"/>
<name>A0A0G0PQ14_9BACT</name>
<dbReference type="Proteomes" id="UP000034793">
    <property type="component" value="Unassembled WGS sequence"/>
</dbReference>
<keyword evidence="1" id="KW-0472">Membrane</keyword>
<gene>
    <name evidence="2" type="ORF">UT61_C0010G0017</name>
</gene>
<feature type="transmembrane region" description="Helical" evidence="1">
    <location>
        <begin position="58"/>
        <end position="81"/>
    </location>
</feature>
<proteinExistence type="predicted"/>
<protein>
    <submittedName>
        <fullName evidence="2">Uncharacterized protein</fullName>
    </submittedName>
</protein>
<dbReference type="EMBL" id="LBXL01000010">
    <property type="protein sequence ID" value="KKR30244.1"/>
    <property type="molecule type" value="Genomic_DNA"/>
</dbReference>
<evidence type="ECO:0000256" key="1">
    <source>
        <dbReference type="SAM" id="Phobius"/>
    </source>
</evidence>
<evidence type="ECO:0000313" key="3">
    <source>
        <dbReference type="Proteomes" id="UP000034793"/>
    </source>
</evidence>
<accession>A0A0G0PQ14</accession>
<reference evidence="2 3" key="1">
    <citation type="journal article" date="2015" name="Nature">
        <title>rRNA introns, odd ribosomes, and small enigmatic genomes across a large radiation of phyla.</title>
        <authorList>
            <person name="Brown C.T."/>
            <person name="Hug L.A."/>
            <person name="Thomas B.C."/>
            <person name="Sharon I."/>
            <person name="Castelle C.J."/>
            <person name="Singh A."/>
            <person name="Wilkins M.J."/>
            <person name="Williams K.H."/>
            <person name="Banfield J.F."/>
        </authorList>
    </citation>
    <scope>NUCLEOTIDE SEQUENCE [LARGE SCALE GENOMIC DNA]</scope>
</reference>
<organism evidence="2 3">
    <name type="scientific">Candidatus Woesebacteria bacterium GW2011_GWA1_39_8</name>
    <dbReference type="NCBI Taxonomy" id="1618552"/>
    <lineage>
        <taxon>Bacteria</taxon>
        <taxon>Candidatus Woeseibacteriota</taxon>
    </lineage>
</organism>
<keyword evidence="1" id="KW-1133">Transmembrane helix</keyword>
<feature type="transmembrane region" description="Helical" evidence="1">
    <location>
        <begin position="131"/>
        <end position="151"/>
    </location>
</feature>
<feature type="transmembrane region" description="Helical" evidence="1">
    <location>
        <begin position="87"/>
        <end position="110"/>
    </location>
</feature>
<comment type="caution">
    <text evidence="2">The sequence shown here is derived from an EMBL/GenBank/DDBJ whole genome shotgun (WGS) entry which is preliminary data.</text>
</comment>